<protein>
    <submittedName>
        <fullName evidence="3">Helix-turn-helix domain protein</fullName>
    </submittedName>
</protein>
<evidence type="ECO:0000313" key="3">
    <source>
        <dbReference type="EMBL" id="DAF58390.1"/>
    </source>
</evidence>
<feature type="domain" description="HTH cro/C1-type" evidence="2">
    <location>
        <begin position="6"/>
        <end position="60"/>
    </location>
</feature>
<keyword evidence="1" id="KW-0238">DNA-binding</keyword>
<dbReference type="SUPFAM" id="SSF47413">
    <property type="entry name" value="lambda repressor-like DNA-binding domains"/>
    <property type="match status" value="1"/>
</dbReference>
<dbReference type="SMART" id="SM00530">
    <property type="entry name" value="HTH_XRE"/>
    <property type="match status" value="1"/>
</dbReference>
<name>A0A8S5T566_9CAUD</name>
<dbReference type="Gene3D" id="1.10.260.40">
    <property type="entry name" value="lambda repressor-like DNA-binding domains"/>
    <property type="match status" value="1"/>
</dbReference>
<proteinExistence type="predicted"/>
<evidence type="ECO:0000259" key="2">
    <source>
        <dbReference type="PROSITE" id="PS50943"/>
    </source>
</evidence>
<evidence type="ECO:0000256" key="1">
    <source>
        <dbReference type="ARBA" id="ARBA00023125"/>
    </source>
</evidence>
<dbReference type="PROSITE" id="PS50943">
    <property type="entry name" value="HTH_CROC1"/>
    <property type="match status" value="1"/>
</dbReference>
<organism evidence="3">
    <name type="scientific">Siphoviridae sp. ctL7J9</name>
    <dbReference type="NCBI Taxonomy" id="2827845"/>
    <lineage>
        <taxon>Viruses</taxon>
        <taxon>Duplodnaviria</taxon>
        <taxon>Heunggongvirae</taxon>
        <taxon>Uroviricota</taxon>
        <taxon>Caudoviricetes</taxon>
    </lineage>
</organism>
<dbReference type="InterPro" id="IPR001387">
    <property type="entry name" value="Cro/C1-type_HTH"/>
</dbReference>
<dbReference type="EMBL" id="BK032752">
    <property type="protein sequence ID" value="DAF58390.1"/>
    <property type="molecule type" value="Genomic_DNA"/>
</dbReference>
<dbReference type="CDD" id="cd00093">
    <property type="entry name" value="HTH_XRE"/>
    <property type="match status" value="1"/>
</dbReference>
<dbReference type="GO" id="GO:0003677">
    <property type="term" value="F:DNA binding"/>
    <property type="evidence" value="ECO:0007669"/>
    <property type="project" value="UniProtKB-KW"/>
</dbReference>
<reference evidence="3" key="1">
    <citation type="journal article" date="2021" name="Proc. Natl. Acad. Sci. U.S.A.">
        <title>A Catalog of Tens of Thousands of Viruses from Human Metagenomes Reveals Hidden Associations with Chronic Diseases.</title>
        <authorList>
            <person name="Tisza M.J."/>
            <person name="Buck C.B."/>
        </authorList>
    </citation>
    <scope>NUCLEOTIDE SEQUENCE</scope>
    <source>
        <strain evidence="3">CtL7J9</strain>
    </source>
</reference>
<dbReference type="PANTHER" id="PTHR46558:SF4">
    <property type="entry name" value="DNA-BIDING PHAGE PROTEIN"/>
    <property type="match status" value="1"/>
</dbReference>
<sequence>MIVNRVKELRTAAGMTQKALADQLGVTVPTVSKWELGQRTPELERVFRMTLIFGVPIEEIVQRTESA</sequence>
<dbReference type="PANTHER" id="PTHR46558">
    <property type="entry name" value="TRACRIPTIONAL REGULATORY PROTEIN-RELATED-RELATED"/>
    <property type="match status" value="1"/>
</dbReference>
<dbReference type="Pfam" id="PF01381">
    <property type="entry name" value="HTH_3"/>
    <property type="match status" value="1"/>
</dbReference>
<dbReference type="InterPro" id="IPR010982">
    <property type="entry name" value="Lambda_DNA-bd_dom_sf"/>
</dbReference>
<accession>A0A8S5T566</accession>